<keyword evidence="1" id="KW-0812">Transmembrane</keyword>
<name>A0ABR8UBH8_9BACL</name>
<proteinExistence type="predicted"/>
<evidence type="ECO:0000313" key="2">
    <source>
        <dbReference type="EMBL" id="MBD7985392.1"/>
    </source>
</evidence>
<keyword evidence="1" id="KW-0472">Membrane</keyword>
<reference evidence="2 3" key="1">
    <citation type="submission" date="2020-08" db="EMBL/GenBank/DDBJ databases">
        <title>A Genomic Blueprint of the Chicken Gut Microbiome.</title>
        <authorList>
            <person name="Gilroy R."/>
            <person name="Ravi A."/>
            <person name="Getino M."/>
            <person name="Pursley I."/>
            <person name="Horton D.L."/>
            <person name="Alikhan N.-F."/>
            <person name="Baker D."/>
            <person name="Gharbi K."/>
            <person name="Hall N."/>
            <person name="Watson M."/>
            <person name="Adriaenssens E.M."/>
            <person name="Foster-Nyarko E."/>
            <person name="Jarju S."/>
            <person name="Secka A."/>
            <person name="Antonio M."/>
            <person name="Oren A."/>
            <person name="Chaudhuri R."/>
            <person name="La Ragione R.M."/>
            <person name="Hildebrand F."/>
            <person name="Pallen M.J."/>
        </authorList>
    </citation>
    <scope>NUCLEOTIDE SEQUENCE [LARGE SCALE GENOMIC DNA]</scope>
    <source>
        <strain evidence="2 3">Sa2YVA2</strain>
    </source>
</reference>
<evidence type="ECO:0000313" key="3">
    <source>
        <dbReference type="Proteomes" id="UP000626786"/>
    </source>
</evidence>
<dbReference type="Pfam" id="PF12679">
    <property type="entry name" value="ABC2_membrane_2"/>
    <property type="match status" value="1"/>
</dbReference>
<feature type="transmembrane region" description="Helical" evidence="1">
    <location>
        <begin position="327"/>
        <end position="345"/>
    </location>
</feature>
<dbReference type="EMBL" id="JACSQN010000011">
    <property type="protein sequence ID" value="MBD7985392.1"/>
    <property type="molecule type" value="Genomic_DNA"/>
</dbReference>
<sequence length="413" mass="47571">MGIRMLQFEVNKIVKTKYFRMLSFILLLFLIAYYVYAYINTTRLEEVVATLEGTLEGMETQLSKIEEGTTDFEIFNNIYEKQRDEADAYKKEDWPAVFNRQIELLPADLDSNIANRQYYTSSFPTLFTMETRRAQYNWLSEKDIEPVFWLWDVSWKTAYDLYYPMAGVGDDDFQRQIVEKYSNQYSSTGIYFTNHVANLFFSMGGVFFFLLLFGDIVTKEGLGTNGSIHLLRTQPINRHSILVSKFLSVMFLSFLFLAGIGVVAVVLGTVFDRLGDWNYPVLVYGEEYSFEFINMGIFILKSGLLFFMVLLFSYSLLFLFSLLTKRTIIALGLTIITILLGMQLADQAVLSSFAHFIPFHYFSTPKIVTMEMAASLKNFNFDYANGMIVLGVGSGILLVATYLLSLFQYKQRV</sequence>
<comment type="caution">
    <text evidence="2">The sequence shown here is derived from an EMBL/GenBank/DDBJ whole genome shotgun (WGS) entry which is preliminary data.</text>
</comment>
<dbReference type="RefSeq" id="WP_191695220.1">
    <property type="nucleotide sequence ID" value="NZ_JACSQN010000011.1"/>
</dbReference>
<keyword evidence="3" id="KW-1185">Reference proteome</keyword>
<dbReference type="PANTHER" id="PTHR37305:SF1">
    <property type="entry name" value="MEMBRANE PROTEIN"/>
    <property type="match status" value="1"/>
</dbReference>
<gene>
    <name evidence="2" type="ORF">H9649_12400</name>
</gene>
<dbReference type="PANTHER" id="PTHR37305">
    <property type="entry name" value="INTEGRAL MEMBRANE PROTEIN-RELATED"/>
    <property type="match status" value="1"/>
</dbReference>
<feature type="transmembrane region" description="Helical" evidence="1">
    <location>
        <begin position="386"/>
        <end position="407"/>
    </location>
</feature>
<feature type="transmembrane region" description="Helical" evidence="1">
    <location>
        <begin position="190"/>
        <end position="213"/>
    </location>
</feature>
<dbReference type="Proteomes" id="UP000626786">
    <property type="component" value="Unassembled WGS sequence"/>
</dbReference>
<evidence type="ECO:0000256" key="1">
    <source>
        <dbReference type="SAM" id="Phobius"/>
    </source>
</evidence>
<organism evidence="2 3">
    <name type="scientific">Sporosarcina quadrami</name>
    <dbReference type="NCBI Taxonomy" id="2762234"/>
    <lineage>
        <taxon>Bacteria</taxon>
        <taxon>Bacillati</taxon>
        <taxon>Bacillota</taxon>
        <taxon>Bacilli</taxon>
        <taxon>Bacillales</taxon>
        <taxon>Caryophanaceae</taxon>
        <taxon>Sporosarcina</taxon>
    </lineage>
</organism>
<feature type="transmembrane region" description="Helical" evidence="1">
    <location>
        <begin position="246"/>
        <end position="271"/>
    </location>
</feature>
<accession>A0ABR8UBH8</accession>
<protein>
    <submittedName>
        <fullName evidence="2">ABC transporter permease subunit</fullName>
    </submittedName>
</protein>
<keyword evidence="1" id="KW-1133">Transmembrane helix</keyword>
<feature type="transmembrane region" description="Helical" evidence="1">
    <location>
        <begin position="291"/>
        <end position="320"/>
    </location>
</feature>